<accession>A0AAN7HXU9</accession>
<proteinExistence type="predicted"/>
<protein>
    <submittedName>
        <fullName evidence="1">Uncharacterized protein</fullName>
    </submittedName>
</protein>
<dbReference type="RefSeq" id="XP_064678442.1">
    <property type="nucleotide sequence ID" value="XM_064823130.1"/>
</dbReference>
<dbReference type="Proteomes" id="UP001304243">
    <property type="component" value="Unassembled WGS sequence"/>
</dbReference>
<dbReference type="GeneID" id="89947477"/>
<gene>
    <name evidence="1" type="ORF">ATC70_003775</name>
</gene>
<comment type="caution">
    <text evidence="1">The sequence shown here is derived from an EMBL/GenBank/DDBJ whole genome shotgun (WGS) entry which is preliminary data.</text>
</comment>
<name>A0AAN7HXU9_9FUNG</name>
<evidence type="ECO:0000313" key="1">
    <source>
        <dbReference type="EMBL" id="KAK4511776.1"/>
    </source>
</evidence>
<dbReference type="EMBL" id="JASEJX010000025">
    <property type="protein sequence ID" value="KAK4511776.1"/>
    <property type="molecule type" value="Genomic_DNA"/>
</dbReference>
<evidence type="ECO:0000313" key="2">
    <source>
        <dbReference type="Proteomes" id="UP001304243"/>
    </source>
</evidence>
<sequence>MSLSEEQIHTLHEVISQFRALQDTLPTQLQGIRDTLTTQQQQINNLLNSSNIPNDSNIKVPLPSPFNGKPGQCGTFFSRLAVYFAASTTYTLRPN</sequence>
<organism evidence="1 2">
    <name type="scientific">Mucor velutinosus</name>
    <dbReference type="NCBI Taxonomy" id="708070"/>
    <lineage>
        <taxon>Eukaryota</taxon>
        <taxon>Fungi</taxon>
        <taxon>Fungi incertae sedis</taxon>
        <taxon>Mucoromycota</taxon>
        <taxon>Mucoromycotina</taxon>
        <taxon>Mucoromycetes</taxon>
        <taxon>Mucorales</taxon>
        <taxon>Mucorineae</taxon>
        <taxon>Mucoraceae</taxon>
        <taxon>Mucor</taxon>
    </lineage>
</organism>
<dbReference type="AlphaFoldDB" id="A0AAN7HXU9"/>
<reference evidence="1 2" key="1">
    <citation type="submission" date="2022-11" db="EMBL/GenBank/DDBJ databases">
        <title>Mucor velutinosus strain NIH1002 WGS.</title>
        <authorList>
            <person name="Subramanian P."/>
            <person name="Mullikin J.C."/>
            <person name="Segre J.A."/>
            <person name="Zelazny A.M."/>
        </authorList>
    </citation>
    <scope>NUCLEOTIDE SEQUENCE [LARGE SCALE GENOMIC DNA]</scope>
    <source>
        <strain evidence="1 2">NIH1002</strain>
    </source>
</reference>
<keyword evidence="2" id="KW-1185">Reference proteome</keyword>